<keyword evidence="5 7" id="KW-1133">Transmembrane helix</keyword>
<evidence type="ECO:0000256" key="2">
    <source>
        <dbReference type="ARBA" id="ARBA00005381"/>
    </source>
</evidence>
<organism evidence="10 11">
    <name type="scientific">Candidatus Limenecus avicola</name>
    <dbReference type="NCBI Taxonomy" id="2840847"/>
    <lineage>
        <taxon>Bacteria</taxon>
        <taxon>Bacillati</taxon>
        <taxon>Bacillota</taxon>
        <taxon>Clostridia</taxon>
        <taxon>Eubacteriales</taxon>
        <taxon>Clostridiaceae</taxon>
        <taxon>Clostridiaceae incertae sedis</taxon>
        <taxon>Candidatus Limenecus</taxon>
    </lineage>
</organism>
<keyword evidence="4 7" id="KW-0812">Transmembrane</keyword>
<evidence type="ECO:0000256" key="7">
    <source>
        <dbReference type="SAM" id="Phobius"/>
    </source>
</evidence>
<dbReference type="PROSITE" id="PS50125">
    <property type="entry name" value="GUANYLATE_CYCLASE_2"/>
    <property type="match status" value="1"/>
</dbReference>
<sequence>MSRKKLLLLFILSFLCVIYTLNNICYKHFDNKLDTIITQNRLKITDTQVINNILEQNKVIIISEHTRLVLTLGTSVLFLAVFVFYETIPAIVFIIIFLIAYLIAYKLLLNNFVYINIAGIIISAAVSKLYAGAYIHLFKENVDKKIENVLGKYISKDITNKILKNKAGAELGGKRSEITVMFADIRGFTSLSESHKAEEVSQLLNEYFTELEPIITKYNGVINKFIGDAVLVVFGDPTQDKLHAKNAVKCAYELRKKVKQIKQRWLEEGKPKIDIGIGINTGEAFIGNVGTKNRFEYTVIGDTVNIASRIEDYNKIYKTHILISENTYNKISQIVDVIKIREVSIKGKSKKINIYEVLRITE</sequence>
<keyword evidence="6 7" id="KW-0472">Membrane</keyword>
<dbReference type="SMART" id="SM00044">
    <property type="entry name" value="CYCc"/>
    <property type="match status" value="1"/>
</dbReference>
<comment type="similarity">
    <text evidence="2">Belongs to the adenylyl cyclase class-3 family.</text>
</comment>
<evidence type="ECO:0000313" key="11">
    <source>
        <dbReference type="Proteomes" id="UP000886748"/>
    </source>
</evidence>
<comment type="subcellular location">
    <subcellularLocation>
        <location evidence="1">Cell envelope</location>
    </subcellularLocation>
</comment>
<dbReference type="InterPro" id="IPR050697">
    <property type="entry name" value="Adenylyl/Guanylyl_Cyclase_3/4"/>
</dbReference>
<dbReference type="InterPro" id="IPR000160">
    <property type="entry name" value="GGDEF_dom"/>
</dbReference>
<dbReference type="EMBL" id="DVOD01000030">
    <property type="protein sequence ID" value="HIU92289.1"/>
    <property type="molecule type" value="Genomic_DNA"/>
</dbReference>
<dbReference type="PANTHER" id="PTHR43081">
    <property type="entry name" value="ADENYLATE CYCLASE, TERMINAL-DIFFERENTIATION SPECIFIC-RELATED"/>
    <property type="match status" value="1"/>
</dbReference>
<dbReference type="InterPro" id="IPR029787">
    <property type="entry name" value="Nucleotide_cyclase"/>
</dbReference>
<dbReference type="Proteomes" id="UP000886748">
    <property type="component" value="Unassembled WGS sequence"/>
</dbReference>
<dbReference type="GO" id="GO:0004016">
    <property type="term" value="F:adenylate cyclase activity"/>
    <property type="evidence" value="ECO:0007669"/>
    <property type="project" value="UniProtKB-ARBA"/>
</dbReference>
<evidence type="ECO:0000259" key="8">
    <source>
        <dbReference type="PROSITE" id="PS50125"/>
    </source>
</evidence>
<dbReference type="GO" id="GO:0035556">
    <property type="term" value="P:intracellular signal transduction"/>
    <property type="evidence" value="ECO:0007669"/>
    <property type="project" value="InterPro"/>
</dbReference>
<dbReference type="GO" id="GO:0006171">
    <property type="term" value="P:cAMP biosynthetic process"/>
    <property type="evidence" value="ECO:0007669"/>
    <property type="project" value="TreeGrafter"/>
</dbReference>
<dbReference type="AlphaFoldDB" id="A0A9D1SRA4"/>
<protein>
    <submittedName>
        <fullName evidence="10">Adenylate/guanylate cyclase domain-containing protein</fullName>
    </submittedName>
</protein>
<dbReference type="PROSITE" id="PS50887">
    <property type="entry name" value="GGDEF"/>
    <property type="match status" value="1"/>
</dbReference>
<dbReference type="Gene3D" id="3.30.70.1230">
    <property type="entry name" value="Nucleotide cyclase"/>
    <property type="match status" value="1"/>
</dbReference>
<dbReference type="InterPro" id="IPR001054">
    <property type="entry name" value="A/G_cyclase"/>
</dbReference>
<reference evidence="10" key="1">
    <citation type="submission" date="2020-10" db="EMBL/GenBank/DDBJ databases">
        <authorList>
            <person name="Gilroy R."/>
        </authorList>
    </citation>
    <scope>NUCLEOTIDE SEQUENCE</scope>
    <source>
        <strain evidence="10">CHK154-7741</strain>
    </source>
</reference>
<feature type="transmembrane region" description="Helical" evidence="7">
    <location>
        <begin position="90"/>
        <end position="108"/>
    </location>
</feature>
<name>A0A9D1SRA4_9CLOT</name>
<gene>
    <name evidence="10" type="ORF">IAD26_04040</name>
</gene>
<reference evidence="10" key="2">
    <citation type="journal article" date="2021" name="PeerJ">
        <title>Extensive microbial diversity within the chicken gut microbiome revealed by metagenomics and culture.</title>
        <authorList>
            <person name="Gilroy R."/>
            <person name="Ravi A."/>
            <person name="Getino M."/>
            <person name="Pursley I."/>
            <person name="Horton D.L."/>
            <person name="Alikhan N.F."/>
            <person name="Baker D."/>
            <person name="Gharbi K."/>
            <person name="Hall N."/>
            <person name="Watson M."/>
            <person name="Adriaenssens E.M."/>
            <person name="Foster-Nyarko E."/>
            <person name="Jarju S."/>
            <person name="Secka A."/>
            <person name="Antonio M."/>
            <person name="Oren A."/>
            <person name="Chaudhuri R.R."/>
            <person name="La Ragione R."/>
            <person name="Hildebrand F."/>
            <person name="Pallen M.J."/>
        </authorList>
    </citation>
    <scope>NUCLEOTIDE SEQUENCE</scope>
    <source>
        <strain evidence="10">CHK154-7741</strain>
    </source>
</reference>
<dbReference type="Pfam" id="PF00211">
    <property type="entry name" value="Guanylate_cyc"/>
    <property type="match status" value="1"/>
</dbReference>
<dbReference type="CDD" id="cd07302">
    <property type="entry name" value="CHD"/>
    <property type="match status" value="1"/>
</dbReference>
<evidence type="ECO:0000259" key="9">
    <source>
        <dbReference type="PROSITE" id="PS50887"/>
    </source>
</evidence>
<evidence type="ECO:0000313" key="10">
    <source>
        <dbReference type="EMBL" id="HIU92289.1"/>
    </source>
</evidence>
<dbReference type="FunFam" id="3.30.70.1230:FF:000016">
    <property type="entry name" value="Adenylate/guanylate cyclase domain-containing protein"/>
    <property type="match status" value="1"/>
</dbReference>
<dbReference type="GO" id="GO:0030313">
    <property type="term" value="C:cell envelope"/>
    <property type="evidence" value="ECO:0007669"/>
    <property type="project" value="UniProtKB-SubCell"/>
</dbReference>
<feature type="domain" description="Guanylate cyclase" evidence="8">
    <location>
        <begin position="179"/>
        <end position="311"/>
    </location>
</feature>
<evidence type="ECO:0000256" key="6">
    <source>
        <dbReference type="ARBA" id="ARBA00023136"/>
    </source>
</evidence>
<feature type="transmembrane region" description="Helical" evidence="7">
    <location>
        <begin position="114"/>
        <end position="135"/>
    </location>
</feature>
<evidence type="ECO:0000256" key="4">
    <source>
        <dbReference type="ARBA" id="ARBA00022692"/>
    </source>
</evidence>
<evidence type="ECO:0000256" key="5">
    <source>
        <dbReference type="ARBA" id="ARBA00022989"/>
    </source>
</evidence>
<dbReference type="SUPFAM" id="SSF55073">
    <property type="entry name" value="Nucleotide cyclase"/>
    <property type="match status" value="1"/>
</dbReference>
<evidence type="ECO:0000256" key="1">
    <source>
        <dbReference type="ARBA" id="ARBA00004196"/>
    </source>
</evidence>
<keyword evidence="3" id="KW-1003">Cell membrane</keyword>
<comment type="caution">
    <text evidence="10">The sequence shown here is derived from an EMBL/GenBank/DDBJ whole genome shotgun (WGS) entry which is preliminary data.</text>
</comment>
<dbReference type="PANTHER" id="PTHR43081:SF1">
    <property type="entry name" value="ADENYLATE CYCLASE, TERMINAL-DIFFERENTIATION SPECIFIC"/>
    <property type="match status" value="1"/>
</dbReference>
<proteinExistence type="inferred from homology"/>
<feature type="domain" description="GGDEF" evidence="9">
    <location>
        <begin position="176"/>
        <end position="321"/>
    </location>
</feature>
<evidence type="ECO:0000256" key="3">
    <source>
        <dbReference type="ARBA" id="ARBA00022475"/>
    </source>
</evidence>
<accession>A0A9D1SRA4</accession>